<accession>A0ABV5T1Z9</accession>
<organism evidence="2 3">
    <name type="scientific">Microbacterium terregens</name>
    <dbReference type="NCBI Taxonomy" id="69363"/>
    <lineage>
        <taxon>Bacteria</taxon>
        <taxon>Bacillati</taxon>
        <taxon>Actinomycetota</taxon>
        <taxon>Actinomycetes</taxon>
        <taxon>Micrococcales</taxon>
        <taxon>Microbacteriaceae</taxon>
        <taxon>Microbacterium</taxon>
    </lineage>
</organism>
<dbReference type="RefSeq" id="WP_344715434.1">
    <property type="nucleotide sequence ID" value="NZ_BAAAWH010000001.1"/>
</dbReference>
<keyword evidence="3" id="KW-1185">Reference proteome</keyword>
<proteinExistence type="predicted"/>
<reference evidence="2 3" key="1">
    <citation type="submission" date="2024-09" db="EMBL/GenBank/DDBJ databases">
        <authorList>
            <person name="Sun Q."/>
            <person name="Mori K."/>
        </authorList>
    </citation>
    <scope>NUCLEOTIDE SEQUENCE [LARGE SCALE GENOMIC DNA]</scope>
    <source>
        <strain evidence="2 3">JCM 1342</strain>
    </source>
</reference>
<dbReference type="EMBL" id="JBHMBE010000004">
    <property type="protein sequence ID" value="MFB9646632.1"/>
    <property type="molecule type" value="Genomic_DNA"/>
</dbReference>
<protein>
    <submittedName>
        <fullName evidence="2">Uncharacterized protein</fullName>
    </submittedName>
</protein>
<sequence length="50" mass="5686">MNSEKVRGGIDDDLDDDMDGVRNDDLRDDADDFEDALLAEMRQKGAIEVW</sequence>
<comment type="caution">
    <text evidence="2">The sequence shown here is derived from an EMBL/GenBank/DDBJ whole genome shotgun (WGS) entry which is preliminary data.</text>
</comment>
<gene>
    <name evidence="2" type="ORF">ACFFPJ_12595</name>
</gene>
<evidence type="ECO:0000256" key="1">
    <source>
        <dbReference type="SAM" id="MobiDB-lite"/>
    </source>
</evidence>
<evidence type="ECO:0000313" key="3">
    <source>
        <dbReference type="Proteomes" id="UP001589611"/>
    </source>
</evidence>
<feature type="compositionally biased region" description="Basic and acidic residues" evidence="1">
    <location>
        <begin position="1"/>
        <end position="10"/>
    </location>
</feature>
<feature type="region of interest" description="Disordered" evidence="1">
    <location>
        <begin position="1"/>
        <end position="26"/>
    </location>
</feature>
<dbReference type="Proteomes" id="UP001589611">
    <property type="component" value="Unassembled WGS sequence"/>
</dbReference>
<name>A0ABV5T1Z9_9MICO</name>
<evidence type="ECO:0000313" key="2">
    <source>
        <dbReference type="EMBL" id="MFB9646632.1"/>
    </source>
</evidence>